<dbReference type="InterPro" id="IPR002645">
    <property type="entry name" value="STAS_dom"/>
</dbReference>
<reference evidence="4" key="1">
    <citation type="submission" date="2016-09" db="EMBL/GenBank/DDBJ databases">
        <title>Streptomyces puniciscabiei strain:TW1S1 Genome sequencing and assembly.</title>
        <authorList>
            <person name="Kim M.-K."/>
            <person name="Kim S.B."/>
        </authorList>
    </citation>
    <scope>NUCLEOTIDE SEQUENCE [LARGE SCALE GENOMIC DNA]</scope>
    <source>
        <strain evidence="4">TW1S1</strain>
    </source>
</reference>
<evidence type="ECO:0000313" key="3">
    <source>
        <dbReference type="EMBL" id="AOR30969.1"/>
    </source>
</evidence>
<dbReference type="RefSeq" id="WP_069777621.1">
    <property type="nucleotide sequence ID" value="NZ_CP017248.1"/>
</dbReference>
<feature type="domain" description="STAS" evidence="2">
    <location>
        <begin position="168"/>
        <end position="279"/>
    </location>
</feature>
<dbReference type="PANTHER" id="PTHR33745:SF3">
    <property type="entry name" value="RSBT CO-ANTAGONIST PROTEIN RSBRC"/>
    <property type="match status" value="1"/>
</dbReference>
<dbReference type="PROSITE" id="PS50801">
    <property type="entry name" value="STAS"/>
    <property type="match status" value="1"/>
</dbReference>
<dbReference type="KEGG" id="spun:BFF78_07845"/>
<dbReference type="InterPro" id="IPR051932">
    <property type="entry name" value="Bact_StressResp_Reg"/>
</dbReference>
<dbReference type="InterPro" id="IPR036513">
    <property type="entry name" value="STAS_dom_sf"/>
</dbReference>
<keyword evidence="1" id="KW-0597">Phosphoprotein</keyword>
<dbReference type="SUPFAM" id="SSF52091">
    <property type="entry name" value="SpoIIaa-like"/>
    <property type="match status" value="1"/>
</dbReference>
<dbReference type="AlphaFoldDB" id="A0A1D7Y6F8"/>
<dbReference type="CDD" id="cd07041">
    <property type="entry name" value="STAS_RsbR_RsbS_like"/>
    <property type="match status" value="1"/>
</dbReference>
<protein>
    <recommendedName>
        <fullName evidence="2">STAS domain-containing protein</fullName>
    </recommendedName>
</protein>
<dbReference type="PANTHER" id="PTHR33745">
    <property type="entry name" value="RSBT ANTAGONIST PROTEIN RSBS-RELATED"/>
    <property type="match status" value="1"/>
</dbReference>
<keyword evidence="4" id="KW-1185">Reference proteome</keyword>
<name>A0A1D7Y6F8_9ACTN</name>
<evidence type="ECO:0000259" key="2">
    <source>
        <dbReference type="PROSITE" id="PS50801"/>
    </source>
</evidence>
<dbReference type="EMBL" id="CP017248">
    <property type="protein sequence ID" value="AOR30969.1"/>
    <property type="molecule type" value="Genomic_DNA"/>
</dbReference>
<dbReference type="Gene3D" id="3.30.750.24">
    <property type="entry name" value="STAS domain"/>
    <property type="match status" value="1"/>
</dbReference>
<organism evidence="3 4">
    <name type="scientific">Streptomyces fodineus</name>
    <dbReference type="NCBI Taxonomy" id="1904616"/>
    <lineage>
        <taxon>Bacteria</taxon>
        <taxon>Bacillati</taxon>
        <taxon>Actinomycetota</taxon>
        <taxon>Actinomycetes</taxon>
        <taxon>Kitasatosporales</taxon>
        <taxon>Streptomycetaceae</taxon>
        <taxon>Streptomyces</taxon>
    </lineage>
</organism>
<sequence length="294" mass="31378">MKVSEQEAVESTARRLGSFLKRRREQIAQRWADAPLFRTVFTVSREEAVEACKAVVDALSDVASSGRLEDITSSGFDSVRDQLGRMSGTRTRAGASPAQIADEVAALRAPVVDLLRAEFSDPSTPEAVEGLLALAALMGTLRLVVMQAALSSGEELIARQRQQLLEAATPVISLWEGVVAVPLIGTLDSARSQVVMESLLQCIVDQRARYAILDITGVPTVDSLVAQHLMKTVAAARLMGAECIVSGIRPAIAQTIVQLGIDLSSVLTRASLADALAYALSRLGIEVSPRASMR</sequence>
<accession>A0A1D7Y6F8</accession>
<dbReference type="Proteomes" id="UP000094960">
    <property type="component" value="Chromosome"/>
</dbReference>
<evidence type="ECO:0000256" key="1">
    <source>
        <dbReference type="ARBA" id="ARBA00022553"/>
    </source>
</evidence>
<proteinExistence type="predicted"/>
<evidence type="ECO:0000313" key="4">
    <source>
        <dbReference type="Proteomes" id="UP000094960"/>
    </source>
</evidence>
<dbReference type="Pfam" id="PF01740">
    <property type="entry name" value="STAS"/>
    <property type="match status" value="1"/>
</dbReference>
<gene>
    <name evidence="3" type="ORF">BFF78_07845</name>
</gene>